<dbReference type="EMBL" id="QJJS01000005">
    <property type="protein sequence ID" value="PXW97107.1"/>
    <property type="molecule type" value="Genomic_DNA"/>
</dbReference>
<dbReference type="Gene3D" id="3.30.1300.30">
    <property type="entry name" value="GSPII I/J protein-like"/>
    <property type="match status" value="1"/>
</dbReference>
<evidence type="ECO:0000256" key="2">
    <source>
        <dbReference type="SAM" id="MobiDB-lite"/>
    </source>
</evidence>
<reference evidence="6 7" key="1">
    <citation type="submission" date="2018-05" db="EMBL/GenBank/DDBJ databases">
        <title>Genomic Encyclopedia of Type Strains, Phase IV (KMG-IV): sequencing the most valuable type-strain genomes for metagenomic binning, comparative biology and taxonomic classification.</title>
        <authorList>
            <person name="Goeker M."/>
        </authorList>
    </citation>
    <scope>NUCLEOTIDE SEQUENCE [LARGE SCALE GENOMIC DNA]</scope>
    <source>
        <strain evidence="6 7">DSM 566</strain>
    </source>
</reference>
<feature type="transmembrane region" description="Helical" evidence="3">
    <location>
        <begin position="12"/>
        <end position="35"/>
    </location>
</feature>
<keyword evidence="3" id="KW-0812">Transmembrane</keyword>
<evidence type="ECO:0000256" key="3">
    <source>
        <dbReference type="SAM" id="Phobius"/>
    </source>
</evidence>
<feature type="region of interest" description="Disordered" evidence="2">
    <location>
        <begin position="167"/>
        <end position="187"/>
    </location>
</feature>
<proteinExistence type="inferred from homology"/>
<dbReference type="InterPro" id="IPR049179">
    <property type="entry name" value="T2SSK_SAM-like_2nd"/>
</dbReference>
<keyword evidence="3" id="KW-1133">Transmembrane helix</keyword>
<keyword evidence="1" id="KW-0997">Cell inner membrane</keyword>
<comment type="caution">
    <text evidence="6">The sequence shown here is derived from an EMBL/GenBank/DDBJ whole genome shotgun (WGS) entry which is preliminary data.</text>
</comment>
<name>A0A318H9Z0_9BURK</name>
<evidence type="ECO:0000259" key="4">
    <source>
        <dbReference type="Pfam" id="PF03934"/>
    </source>
</evidence>
<dbReference type="InterPro" id="IPR049031">
    <property type="entry name" value="T2SSK_SAM-like_1st"/>
</dbReference>
<sequence length="330" mass="35561">MSGRPAPARRQAGAALLTAMIIVALVATLASGMVWQQWRTLQVEQAERGQAQAAWVLQGALDWTLLILREDARTKGSAAAVDHLGEPWAVPLAEARLSTFLAADRDHSDDAPDAFLSGAISDAQARYNLRNVVQQGKVVPAELLTLQRLCRQVGLAEDTADRLASALRRAQPASGGQDSDGGSETPLMPERAEQLGWLGLDPLSLQLLLPQVTLLPVATPVNLNTASREVLAAVLVGSDLAGVDRLIQHRRSDPLRNIGDATPLLGAQVSPDPARTSVSTQYFEVVGALRTEDLVVTQRSLIERRDMNNLRILRTERIAPERVASPGFQP</sequence>
<dbReference type="InterPro" id="IPR045584">
    <property type="entry name" value="Pilin-like"/>
</dbReference>
<keyword evidence="1 3" id="KW-0472">Membrane</keyword>
<evidence type="ECO:0000313" key="6">
    <source>
        <dbReference type="EMBL" id="PXW97107.1"/>
    </source>
</evidence>
<keyword evidence="1" id="KW-1003">Cell membrane</keyword>
<dbReference type="SUPFAM" id="SSF54523">
    <property type="entry name" value="Pili subunits"/>
    <property type="match status" value="1"/>
</dbReference>
<feature type="domain" description="T2SS protein K second SAM-like" evidence="4">
    <location>
        <begin position="221"/>
        <end position="269"/>
    </location>
</feature>
<feature type="domain" description="T2SS protein K first SAM-like" evidence="5">
    <location>
        <begin position="125"/>
        <end position="216"/>
    </location>
</feature>
<dbReference type="Pfam" id="PF03934">
    <property type="entry name" value="T2SSK"/>
    <property type="match status" value="1"/>
</dbReference>
<dbReference type="OrthoDB" id="5293133at2"/>
<dbReference type="AlphaFoldDB" id="A0A318H9Z0"/>
<dbReference type="Pfam" id="PF21687">
    <property type="entry name" value="T2SSK_1st"/>
    <property type="match status" value="1"/>
</dbReference>
<dbReference type="GO" id="GO:0005886">
    <property type="term" value="C:plasma membrane"/>
    <property type="evidence" value="ECO:0007669"/>
    <property type="project" value="UniProtKB-SubCell"/>
</dbReference>
<comment type="similarity">
    <text evidence="1">Belongs to the GSP K family.</text>
</comment>
<dbReference type="PIRSF" id="PIRSF002786">
    <property type="entry name" value="XcpX"/>
    <property type="match status" value="1"/>
</dbReference>
<comment type="subcellular location">
    <subcellularLocation>
        <location evidence="1">Cell inner membrane</location>
    </subcellularLocation>
</comment>
<keyword evidence="7" id="KW-1185">Reference proteome</keyword>
<dbReference type="Proteomes" id="UP000247811">
    <property type="component" value="Unassembled WGS sequence"/>
</dbReference>
<protein>
    <recommendedName>
        <fullName evidence="1">Type II secretion system protein K</fullName>
    </recommendedName>
</protein>
<dbReference type="NCBIfam" id="NF037980">
    <property type="entry name" value="T2SS_GspK"/>
    <property type="match status" value="1"/>
</dbReference>
<dbReference type="GO" id="GO:0009306">
    <property type="term" value="P:protein secretion"/>
    <property type="evidence" value="ECO:0007669"/>
    <property type="project" value="InterPro"/>
</dbReference>
<evidence type="ECO:0000259" key="5">
    <source>
        <dbReference type="Pfam" id="PF21687"/>
    </source>
</evidence>
<dbReference type="InterPro" id="IPR005628">
    <property type="entry name" value="GspK"/>
</dbReference>
<organism evidence="6 7">
    <name type="scientific">Sphaerotilus hippei</name>
    <dbReference type="NCBI Taxonomy" id="744406"/>
    <lineage>
        <taxon>Bacteria</taxon>
        <taxon>Pseudomonadati</taxon>
        <taxon>Pseudomonadota</taxon>
        <taxon>Betaproteobacteria</taxon>
        <taxon>Burkholderiales</taxon>
        <taxon>Sphaerotilaceae</taxon>
        <taxon>Sphaerotilus</taxon>
    </lineage>
</organism>
<evidence type="ECO:0000256" key="1">
    <source>
        <dbReference type="PIRNR" id="PIRNR002786"/>
    </source>
</evidence>
<accession>A0A318H9Z0</accession>
<dbReference type="RefSeq" id="WP_110400250.1">
    <property type="nucleotide sequence ID" value="NZ_QJJS01000005.1"/>
</dbReference>
<evidence type="ECO:0000313" key="7">
    <source>
        <dbReference type="Proteomes" id="UP000247811"/>
    </source>
</evidence>
<gene>
    <name evidence="6" type="ORF">C7444_105207</name>
</gene>
<keyword evidence="1" id="KW-0813">Transport</keyword>